<feature type="transmembrane region" description="Helical" evidence="2">
    <location>
        <begin position="512"/>
        <end position="536"/>
    </location>
</feature>
<evidence type="ECO:0000259" key="3">
    <source>
        <dbReference type="Pfam" id="PF20152"/>
    </source>
</evidence>
<sequence length="1026" mass="112157">MSDVTAGPWASQIYSTSLLGPIFVGQAAAVPLYGLFLGRFWGHVTDEELWREHSRRYRAFLYTITGLVTVYTLLIMEESCYYGTLQQRSAEKMLRGHPVRATIPPLGGLILALVSATLAYRASHLFSSRLSKWIFLGGIGVLIGASFAGSLLVTYSAVRHLRNVQDAATSFTFNNSISLWMATSAAADVSISVALWINLRRQVGAGFEVTDSILRTLTRVGVRTAGYTSIVAIIAAGLSAFPEPDYRTTGAVYAAFLPLPCLSCLSLFTTLQSQRTPARSESIPCLGEGGAGSEAGSRGKRGRGLGGGGGACAEKEQRPVACVEGYLQRLRRMRRDSYFPYFWAGRFSSFFSGESSSRLGRRTRALTRSTVNYRLCLSMFYDYLQSEIYVRHSKKMKASLWGTVALLCLVSILTAEELCYYGVWQQRTGAAILSAHWPSGMEALLTELVCASVQILLTFRAANFFPRNWLRAAFLILNSLLVLASVFGASVATSVGYLYYTNSTEKALPFTYSNATLIWLISAAACDCSISLGLWINVRRRIADAGVAGWAFKSVVKTSLQTAAYTAFFAVGGAVAAIISITENQSYSTIDAPFAFWTPLPSISVLSLFIVLSSNREVGKRLAQKNTSMNTGFQPGQAISSRLDLSSASSRSTHSAHRRGGAGMADEGLPPQALATALVGPLYFGWTLQVFTAGIFFSSLAAYHEYWATHSKGVRTALGVVTTLLFIQTAFNFAEIFWWGVRVGMNVNDMLVGHWPMTTTPLVIGLIGATAQIFLTQRAAQLFVKRWTRWLFYIVQGLLIITAFMGSCMVTYFGFLYLFGLEDQQGALTFNRGVAIWLIANAVADTLISVTLFFNLRARAKAAGGFNPQTFKLLSTLIRTGLEVALYTTIVSIGGAAVSIAFAEADLYTTDVPFAFFLPMSSLYALSLLTTLSTRTKMSRQLSKGNLTGVMTSTAPGSPFDVPLPQINGRRISLAPSTHAKNSSPLRIHVTTQQEVEYDDALDEEDEEEEQRRSMRLKRLRNLSLV</sequence>
<evidence type="ECO:0000256" key="2">
    <source>
        <dbReference type="SAM" id="Phobius"/>
    </source>
</evidence>
<dbReference type="InterPro" id="IPR045339">
    <property type="entry name" value="DUF6534"/>
</dbReference>
<keyword evidence="2" id="KW-0472">Membrane</keyword>
<feature type="domain" description="DUF6534" evidence="3">
    <location>
        <begin position="842"/>
        <end position="936"/>
    </location>
</feature>
<evidence type="ECO:0000313" key="5">
    <source>
        <dbReference type="Proteomes" id="UP000193467"/>
    </source>
</evidence>
<feature type="compositionally biased region" description="Low complexity" evidence="1">
    <location>
        <begin position="643"/>
        <end position="653"/>
    </location>
</feature>
<dbReference type="InParanoid" id="A0A1Y2FBJ4"/>
<feature type="transmembrane region" description="Helical" evidence="2">
    <location>
        <begin position="220"/>
        <end position="241"/>
    </location>
</feature>
<dbReference type="PANTHER" id="PTHR40465:SF1">
    <property type="entry name" value="DUF6534 DOMAIN-CONTAINING PROTEIN"/>
    <property type="match status" value="1"/>
</dbReference>
<feature type="region of interest" description="Disordered" evidence="1">
    <location>
        <begin position="288"/>
        <end position="307"/>
    </location>
</feature>
<feature type="transmembrane region" description="Helical" evidence="2">
    <location>
        <begin position="914"/>
        <end position="934"/>
    </location>
</feature>
<dbReference type="EMBL" id="MCGR01000025">
    <property type="protein sequence ID" value="ORY80235.1"/>
    <property type="molecule type" value="Genomic_DNA"/>
</dbReference>
<feature type="region of interest" description="Disordered" evidence="1">
    <location>
        <begin position="643"/>
        <end position="666"/>
    </location>
</feature>
<dbReference type="PANTHER" id="PTHR40465">
    <property type="entry name" value="CHROMOSOME 1, WHOLE GENOME SHOTGUN SEQUENCE"/>
    <property type="match status" value="1"/>
</dbReference>
<feature type="transmembrane region" description="Helical" evidence="2">
    <location>
        <begin position="177"/>
        <end position="199"/>
    </location>
</feature>
<feature type="transmembrane region" description="Helical" evidence="2">
    <location>
        <begin position="474"/>
        <end position="500"/>
    </location>
</feature>
<feature type="transmembrane region" description="Helical" evidence="2">
    <location>
        <begin position="443"/>
        <end position="462"/>
    </location>
</feature>
<feature type="transmembrane region" description="Helical" evidence="2">
    <location>
        <begin position="253"/>
        <end position="271"/>
    </location>
</feature>
<feature type="domain" description="DUF6534" evidence="3">
    <location>
        <begin position="184"/>
        <end position="274"/>
    </location>
</feature>
<dbReference type="Proteomes" id="UP000193467">
    <property type="component" value="Unassembled WGS sequence"/>
</dbReference>
<keyword evidence="2" id="KW-1133">Transmembrane helix</keyword>
<feature type="transmembrane region" description="Helical" evidence="2">
    <location>
        <begin position="835"/>
        <end position="856"/>
    </location>
</feature>
<dbReference type="OrthoDB" id="2524570at2759"/>
<keyword evidence="5" id="KW-1185">Reference proteome</keyword>
<feature type="transmembrane region" description="Helical" evidence="2">
    <location>
        <begin position="563"/>
        <end position="582"/>
    </location>
</feature>
<feature type="transmembrane region" description="Helical" evidence="2">
    <location>
        <begin position="59"/>
        <end position="76"/>
    </location>
</feature>
<feature type="transmembrane region" description="Helical" evidence="2">
    <location>
        <begin position="877"/>
        <end position="902"/>
    </location>
</feature>
<comment type="caution">
    <text evidence="4">The sequence shown here is derived from an EMBL/GenBank/DDBJ whole genome shotgun (WGS) entry which is preliminary data.</text>
</comment>
<feature type="transmembrane region" description="Helical" evidence="2">
    <location>
        <begin position="103"/>
        <end position="121"/>
    </location>
</feature>
<dbReference type="AlphaFoldDB" id="A0A1Y2FBJ4"/>
<evidence type="ECO:0000256" key="1">
    <source>
        <dbReference type="SAM" id="MobiDB-lite"/>
    </source>
</evidence>
<feature type="transmembrane region" description="Helical" evidence="2">
    <location>
        <begin position="717"/>
        <end position="739"/>
    </location>
</feature>
<feature type="transmembrane region" description="Helical" evidence="2">
    <location>
        <begin position="759"/>
        <end position="778"/>
    </location>
</feature>
<proteinExistence type="predicted"/>
<name>A0A1Y2FBJ4_9BASI</name>
<feature type="transmembrane region" description="Helical" evidence="2">
    <location>
        <begin position="133"/>
        <end position="157"/>
    </location>
</feature>
<accession>A0A1Y2FBJ4</accession>
<protein>
    <recommendedName>
        <fullName evidence="3">DUF6534 domain-containing protein</fullName>
    </recommendedName>
</protein>
<reference evidence="4 5" key="1">
    <citation type="submission" date="2016-07" db="EMBL/GenBank/DDBJ databases">
        <title>Pervasive Adenine N6-methylation of Active Genes in Fungi.</title>
        <authorList>
            <consortium name="DOE Joint Genome Institute"/>
            <person name="Mondo S.J."/>
            <person name="Dannebaum R.O."/>
            <person name="Kuo R.C."/>
            <person name="Labutti K."/>
            <person name="Haridas S."/>
            <person name="Kuo A."/>
            <person name="Salamov A."/>
            <person name="Ahrendt S.R."/>
            <person name="Lipzen A."/>
            <person name="Sullivan W."/>
            <person name="Andreopoulos W.B."/>
            <person name="Clum A."/>
            <person name="Lindquist E."/>
            <person name="Daum C."/>
            <person name="Ramamoorthy G.K."/>
            <person name="Gryganskyi A."/>
            <person name="Culley D."/>
            <person name="Magnuson J.K."/>
            <person name="James T.Y."/>
            <person name="O'Malley M.A."/>
            <person name="Stajich J.E."/>
            <person name="Spatafora J.W."/>
            <person name="Visel A."/>
            <person name="Grigoriev I.V."/>
        </authorList>
    </citation>
    <scope>NUCLEOTIDE SEQUENCE [LARGE SCALE GENOMIC DNA]</scope>
    <source>
        <strain evidence="4 5">62-1032</strain>
    </source>
</reference>
<dbReference type="Pfam" id="PF20152">
    <property type="entry name" value="DUF6534"/>
    <property type="match status" value="2"/>
</dbReference>
<feature type="transmembrane region" description="Helical" evidence="2">
    <location>
        <begin position="400"/>
        <end position="423"/>
    </location>
</feature>
<feature type="transmembrane region" description="Helical" evidence="2">
    <location>
        <begin position="790"/>
        <end position="815"/>
    </location>
</feature>
<gene>
    <name evidence="4" type="ORF">BCR35DRAFT_325200</name>
</gene>
<keyword evidence="2" id="KW-0812">Transmembrane</keyword>
<organism evidence="4 5">
    <name type="scientific">Leucosporidium creatinivorum</name>
    <dbReference type="NCBI Taxonomy" id="106004"/>
    <lineage>
        <taxon>Eukaryota</taxon>
        <taxon>Fungi</taxon>
        <taxon>Dikarya</taxon>
        <taxon>Basidiomycota</taxon>
        <taxon>Pucciniomycotina</taxon>
        <taxon>Microbotryomycetes</taxon>
        <taxon>Leucosporidiales</taxon>
        <taxon>Leucosporidium</taxon>
    </lineage>
</organism>
<evidence type="ECO:0000313" key="4">
    <source>
        <dbReference type="EMBL" id="ORY80235.1"/>
    </source>
</evidence>
<feature type="transmembrane region" description="Helical" evidence="2">
    <location>
        <begin position="18"/>
        <end position="38"/>
    </location>
</feature>